<dbReference type="GO" id="GO:0006012">
    <property type="term" value="P:galactose metabolic process"/>
    <property type="evidence" value="ECO:0007669"/>
    <property type="project" value="UniProtKB-KW"/>
</dbReference>
<comment type="subunit">
    <text evidence="10">Homodimer.</text>
</comment>
<dbReference type="InterPro" id="IPR001509">
    <property type="entry name" value="Epimerase_deHydtase"/>
</dbReference>
<name>A0AAJ5SHB1_MICMQ</name>
<proteinExistence type="inferred from homology"/>
<dbReference type="Proteomes" id="UP001214756">
    <property type="component" value="Chromosome"/>
</dbReference>
<evidence type="ECO:0000256" key="8">
    <source>
        <dbReference type="ARBA" id="ARBA00023144"/>
    </source>
</evidence>
<dbReference type="GO" id="GO:0005829">
    <property type="term" value="C:cytosol"/>
    <property type="evidence" value="ECO:0007669"/>
    <property type="project" value="TreeGrafter"/>
</dbReference>
<evidence type="ECO:0000256" key="2">
    <source>
        <dbReference type="ARBA" id="ARBA00001911"/>
    </source>
</evidence>
<dbReference type="NCBIfam" id="NF007956">
    <property type="entry name" value="PRK10675.1"/>
    <property type="match status" value="1"/>
</dbReference>
<dbReference type="SUPFAM" id="SSF51735">
    <property type="entry name" value="NAD(P)-binding Rossmann-fold domains"/>
    <property type="match status" value="1"/>
</dbReference>
<dbReference type="CDD" id="cd05247">
    <property type="entry name" value="UDP_G4E_1_SDR_e"/>
    <property type="match status" value="1"/>
</dbReference>
<dbReference type="Gene3D" id="3.40.50.720">
    <property type="entry name" value="NAD(P)-binding Rossmann-like Domain"/>
    <property type="match status" value="1"/>
</dbReference>
<gene>
    <name evidence="12" type="primary">galE</name>
    <name evidence="12" type="ORF">PWF71_10750</name>
</gene>
<comment type="similarity">
    <text evidence="4 10">Belongs to the NAD(P)-dependent epimerase/dehydratase family.</text>
</comment>
<dbReference type="NCBIfam" id="TIGR01179">
    <property type="entry name" value="galE"/>
    <property type="match status" value="1"/>
</dbReference>
<dbReference type="InterPro" id="IPR005886">
    <property type="entry name" value="UDP_G4E"/>
</dbReference>
<dbReference type="Gene3D" id="3.90.25.10">
    <property type="entry name" value="UDP-galactose 4-epimerase, domain 1"/>
    <property type="match status" value="1"/>
</dbReference>
<keyword evidence="7 10" id="KW-0520">NAD</keyword>
<reference evidence="12" key="1">
    <citation type="submission" date="2023-02" db="EMBL/GenBank/DDBJ databases">
        <title>Genome sequence of Microbacterium liquefaciens B1075.</title>
        <authorList>
            <person name="Cao J."/>
            <person name="Li X."/>
        </authorList>
    </citation>
    <scope>NUCLEOTIDE SEQUENCE</scope>
    <source>
        <strain evidence="12">B1075</strain>
    </source>
</reference>
<comment type="catalytic activity">
    <reaction evidence="1 10">
        <text>UDP-alpha-D-glucose = UDP-alpha-D-galactose</text>
        <dbReference type="Rhea" id="RHEA:22168"/>
        <dbReference type="ChEBI" id="CHEBI:58885"/>
        <dbReference type="ChEBI" id="CHEBI:66914"/>
        <dbReference type="EC" id="5.1.3.2"/>
    </reaction>
</comment>
<evidence type="ECO:0000256" key="9">
    <source>
        <dbReference type="ARBA" id="ARBA00023235"/>
    </source>
</evidence>
<keyword evidence="10" id="KW-0119">Carbohydrate metabolism</keyword>
<dbReference type="InterPro" id="IPR036291">
    <property type="entry name" value="NAD(P)-bd_dom_sf"/>
</dbReference>
<dbReference type="PANTHER" id="PTHR43725">
    <property type="entry name" value="UDP-GLUCOSE 4-EPIMERASE"/>
    <property type="match status" value="1"/>
</dbReference>
<sequence>MRVLVTGGAGYIGSHTLVALLERGHEVFVIDSFANSSPRALERVEQITGRAPVYFDLDLRDDAGVDEVFSSVSPDAVIHFAGLKAVGESVAEPLRYYAHNLDSTFSLLRAMSTHGVRRLVFSSSATVYGDTRDSPYEEDGGPLDATNPYGQTKVMLERILTDLAQADPSWSIALLRYFNPIGAHESGLIGEDPNGIPNNLAPYISQVAVGRLPHVNVFGADYPTADGTGERDYIHVVDLAEGHVAALEKLNGSQGVRAWNLGTGRATSVLALIKAFEAATGTEIPYRIADRREGDLAQAWADTRRAAEELGWTASRDVETMAVDAWRWQSRNPRGYAD</sequence>
<dbReference type="AlphaFoldDB" id="A0AAJ5SHB1"/>
<dbReference type="GO" id="GO:0003978">
    <property type="term" value="F:UDP-glucose 4-epimerase activity"/>
    <property type="evidence" value="ECO:0007669"/>
    <property type="project" value="UniProtKB-UniRule"/>
</dbReference>
<dbReference type="RefSeq" id="WP_275092795.1">
    <property type="nucleotide sequence ID" value="NZ_CP118606.1"/>
</dbReference>
<dbReference type="PANTHER" id="PTHR43725:SF47">
    <property type="entry name" value="UDP-GLUCOSE 4-EPIMERASE"/>
    <property type="match status" value="1"/>
</dbReference>
<evidence type="ECO:0000256" key="5">
    <source>
        <dbReference type="ARBA" id="ARBA00013189"/>
    </source>
</evidence>
<evidence type="ECO:0000256" key="1">
    <source>
        <dbReference type="ARBA" id="ARBA00000083"/>
    </source>
</evidence>
<evidence type="ECO:0000313" key="13">
    <source>
        <dbReference type="Proteomes" id="UP001214756"/>
    </source>
</evidence>
<comment type="pathway">
    <text evidence="3 10">Carbohydrate metabolism; galactose metabolism.</text>
</comment>
<accession>A0AAJ5SHB1</accession>
<protein>
    <recommendedName>
        <fullName evidence="6 10">UDP-glucose 4-epimerase</fullName>
        <ecNumber evidence="5 10">5.1.3.2</ecNumber>
    </recommendedName>
</protein>
<organism evidence="12 13">
    <name type="scientific">Microbacterium maritypicum</name>
    <name type="common">Microbacterium liquefaciens</name>
    <dbReference type="NCBI Taxonomy" id="33918"/>
    <lineage>
        <taxon>Bacteria</taxon>
        <taxon>Bacillati</taxon>
        <taxon>Actinomycetota</taxon>
        <taxon>Actinomycetes</taxon>
        <taxon>Micrococcales</taxon>
        <taxon>Microbacteriaceae</taxon>
        <taxon>Microbacterium</taxon>
    </lineage>
</organism>
<evidence type="ECO:0000256" key="4">
    <source>
        <dbReference type="ARBA" id="ARBA00007637"/>
    </source>
</evidence>
<dbReference type="Pfam" id="PF01370">
    <property type="entry name" value="Epimerase"/>
    <property type="match status" value="1"/>
</dbReference>
<feature type="domain" description="NAD-dependent epimerase/dehydratase" evidence="11">
    <location>
        <begin position="3"/>
        <end position="262"/>
    </location>
</feature>
<evidence type="ECO:0000256" key="6">
    <source>
        <dbReference type="ARBA" id="ARBA00018569"/>
    </source>
</evidence>
<keyword evidence="8" id="KW-0299">Galactose metabolism</keyword>
<evidence type="ECO:0000313" key="12">
    <source>
        <dbReference type="EMBL" id="WEF19779.1"/>
    </source>
</evidence>
<dbReference type="EC" id="5.1.3.2" evidence="5 10"/>
<evidence type="ECO:0000256" key="10">
    <source>
        <dbReference type="RuleBase" id="RU366046"/>
    </source>
</evidence>
<evidence type="ECO:0000256" key="7">
    <source>
        <dbReference type="ARBA" id="ARBA00023027"/>
    </source>
</evidence>
<comment type="cofactor">
    <cofactor evidence="2 10">
        <name>NAD(+)</name>
        <dbReference type="ChEBI" id="CHEBI:57540"/>
    </cofactor>
</comment>
<keyword evidence="9 10" id="KW-0413">Isomerase</keyword>
<dbReference type="EMBL" id="CP118606">
    <property type="protein sequence ID" value="WEF19779.1"/>
    <property type="molecule type" value="Genomic_DNA"/>
</dbReference>
<evidence type="ECO:0000256" key="3">
    <source>
        <dbReference type="ARBA" id="ARBA00004947"/>
    </source>
</evidence>
<evidence type="ECO:0000259" key="11">
    <source>
        <dbReference type="Pfam" id="PF01370"/>
    </source>
</evidence>